<evidence type="ECO:0000256" key="1">
    <source>
        <dbReference type="ARBA" id="ARBA00022729"/>
    </source>
</evidence>
<dbReference type="AlphaFoldDB" id="A0AAV5UYG8"/>
<dbReference type="FunFam" id="1.10.10.1940:FF:000002">
    <property type="entry name" value="PHAryngeal gland Toxin-related"/>
    <property type="match status" value="1"/>
</dbReference>
<feature type="non-terminal residue" evidence="5">
    <location>
        <position position="1"/>
    </location>
</feature>
<name>A0AAV5UYG8_9BILA</name>
<keyword evidence="2" id="KW-1015">Disulfide bond</keyword>
<comment type="caution">
    <text evidence="5">The sequence shown here is derived from an EMBL/GenBank/DDBJ whole genome shotgun (WGS) entry which is preliminary data.</text>
</comment>
<dbReference type="EMBL" id="BTSY01000126">
    <property type="protein sequence ID" value="GMT37407.1"/>
    <property type="molecule type" value="Genomic_DNA"/>
</dbReference>
<dbReference type="PROSITE" id="PS51670">
    <property type="entry name" value="SHKT"/>
    <property type="match status" value="1"/>
</dbReference>
<comment type="caution">
    <text evidence="3">Lacks conserved residue(s) required for the propagation of feature annotation.</text>
</comment>
<organism evidence="5 7">
    <name type="scientific">Pristionchus fissidentatus</name>
    <dbReference type="NCBI Taxonomy" id="1538716"/>
    <lineage>
        <taxon>Eukaryota</taxon>
        <taxon>Metazoa</taxon>
        <taxon>Ecdysozoa</taxon>
        <taxon>Nematoda</taxon>
        <taxon>Chromadorea</taxon>
        <taxon>Rhabditida</taxon>
        <taxon>Rhabditina</taxon>
        <taxon>Diplogasteromorpha</taxon>
        <taxon>Diplogasteroidea</taxon>
        <taxon>Neodiplogasteridae</taxon>
        <taxon>Pristionchus</taxon>
    </lineage>
</organism>
<evidence type="ECO:0000313" key="5">
    <source>
        <dbReference type="EMBL" id="GMT12086.1"/>
    </source>
</evidence>
<gene>
    <name evidence="6" type="ORF">PFISCL1PPCAC_28704</name>
    <name evidence="5" type="ORF">PFISCL1PPCAC_3383</name>
</gene>
<dbReference type="PANTHER" id="PTHR46219:SF18">
    <property type="entry name" value="SHKT DOMAIN-CONTAINING PROTEIN"/>
    <property type="match status" value="1"/>
</dbReference>
<protein>
    <recommendedName>
        <fullName evidence="4">ShKT domain-containing protein</fullName>
    </recommendedName>
</protein>
<keyword evidence="1" id="KW-0732">Signal</keyword>
<dbReference type="PANTHER" id="PTHR46219">
    <property type="entry name" value="PROTEIN CBG11138"/>
    <property type="match status" value="1"/>
</dbReference>
<dbReference type="SMART" id="SM00254">
    <property type="entry name" value="ShKT"/>
    <property type="match status" value="3"/>
</dbReference>
<accession>A0AAV5UYG8</accession>
<evidence type="ECO:0000256" key="3">
    <source>
        <dbReference type="PROSITE-ProRule" id="PRU01005"/>
    </source>
</evidence>
<evidence type="ECO:0000313" key="6">
    <source>
        <dbReference type="EMBL" id="GMT37407.1"/>
    </source>
</evidence>
<dbReference type="Gene3D" id="1.10.10.1940">
    <property type="match status" value="3"/>
</dbReference>
<dbReference type="InterPro" id="IPR003582">
    <property type="entry name" value="ShKT_dom"/>
</dbReference>
<dbReference type="Pfam" id="PF01549">
    <property type="entry name" value="ShK"/>
    <property type="match status" value="3"/>
</dbReference>
<dbReference type="Proteomes" id="UP001432322">
    <property type="component" value="Unassembled WGS sequence"/>
</dbReference>
<sequence length="150" mass="15876">NPSTRTSDCSRLSYLCNNTMYFSLMTTQCPATCGRCNSTLTTTTTASSITNCADLTNPLTGVSDCPARAYLCSNSVYYSFMTKQCPRTCGRCSNNTATTTAATTTCADLTNPRTGISDCSAQRALCTNSAYVSLMAVQCRATCGLCTTGK</sequence>
<proteinExistence type="predicted"/>
<reference evidence="5" key="1">
    <citation type="submission" date="2023-10" db="EMBL/GenBank/DDBJ databases">
        <title>Genome assembly of Pristionchus species.</title>
        <authorList>
            <person name="Yoshida K."/>
            <person name="Sommer R.J."/>
        </authorList>
    </citation>
    <scope>NUCLEOTIDE SEQUENCE</scope>
    <source>
        <strain evidence="5">RS5133</strain>
    </source>
</reference>
<feature type="domain" description="ShKT" evidence="4">
    <location>
        <begin position="1"/>
        <end position="36"/>
    </location>
</feature>
<evidence type="ECO:0000313" key="7">
    <source>
        <dbReference type="Proteomes" id="UP001432322"/>
    </source>
</evidence>
<dbReference type="EMBL" id="BTSY01000001">
    <property type="protein sequence ID" value="GMT12086.1"/>
    <property type="molecule type" value="Genomic_DNA"/>
</dbReference>
<evidence type="ECO:0000256" key="2">
    <source>
        <dbReference type="ARBA" id="ARBA00023157"/>
    </source>
</evidence>
<keyword evidence="7" id="KW-1185">Reference proteome</keyword>
<evidence type="ECO:0000259" key="4">
    <source>
        <dbReference type="PROSITE" id="PS51670"/>
    </source>
</evidence>